<sequence length="167" mass="17706">MIKKMKERLKNQKGMTLIELLAVIVILGIIAAIAIPSIGGLIDNSRKDAHVANAQQMISAAKMAVSSDNGVFPKVNTKVYLSLDYLEKKGYMETLKDPDGGLTATDGYARGTAVAADGTYTGAKEESYVEVANTAGKLSYSVALVGSEKSIALTAEHALVRDSVKQN</sequence>
<dbReference type="PANTHER" id="PTHR30093">
    <property type="entry name" value="GENERAL SECRETION PATHWAY PROTEIN G"/>
    <property type="match status" value="1"/>
</dbReference>
<dbReference type="GO" id="GO:0009986">
    <property type="term" value="C:cell surface"/>
    <property type="evidence" value="ECO:0007669"/>
    <property type="project" value="UniProtKB-SubCell"/>
</dbReference>
<evidence type="ECO:0000256" key="1">
    <source>
        <dbReference type="ARBA" id="ARBA00004241"/>
    </source>
</evidence>
<evidence type="ECO:0000256" key="2">
    <source>
        <dbReference type="ARBA" id="ARBA00023287"/>
    </source>
</evidence>
<accession>A0A7X0HUM6</accession>
<dbReference type="PROSITE" id="PS00409">
    <property type="entry name" value="PROKAR_NTER_METHYL"/>
    <property type="match status" value="1"/>
</dbReference>
<name>A0A7X0HUM6_9BACI</name>
<keyword evidence="2" id="KW-0178">Competence</keyword>
<dbReference type="GO" id="GO:0030420">
    <property type="term" value="P:establishment of competence for transformation"/>
    <property type="evidence" value="ECO:0007669"/>
    <property type="project" value="UniProtKB-KW"/>
</dbReference>
<organism evidence="4 5">
    <name type="scientific">Bacillus benzoevorans</name>
    <dbReference type="NCBI Taxonomy" id="1456"/>
    <lineage>
        <taxon>Bacteria</taxon>
        <taxon>Bacillati</taxon>
        <taxon>Bacillota</taxon>
        <taxon>Bacilli</taxon>
        <taxon>Bacillales</taxon>
        <taxon>Bacillaceae</taxon>
        <taxon>Bacillus</taxon>
    </lineage>
</organism>
<keyword evidence="3" id="KW-1133">Transmembrane helix</keyword>
<dbReference type="InterPro" id="IPR045584">
    <property type="entry name" value="Pilin-like"/>
</dbReference>
<keyword evidence="3" id="KW-0472">Membrane</keyword>
<proteinExistence type="predicted"/>
<evidence type="ECO:0000313" key="4">
    <source>
        <dbReference type="EMBL" id="MBB6445866.1"/>
    </source>
</evidence>
<comment type="subcellular location">
    <subcellularLocation>
        <location evidence="1">Cell surface</location>
    </subcellularLocation>
</comment>
<dbReference type="RefSeq" id="WP_184526312.1">
    <property type="nucleotide sequence ID" value="NZ_JACHGK010000008.1"/>
</dbReference>
<dbReference type="Proteomes" id="UP000531594">
    <property type="component" value="Unassembled WGS sequence"/>
</dbReference>
<dbReference type="Gene3D" id="3.30.700.10">
    <property type="entry name" value="Glycoprotein, Type 4 Pilin"/>
    <property type="match status" value="1"/>
</dbReference>
<protein>
    <submittedName>
        <fullName evidence="4">Type IV pilus assembly protein PilA</fullName>
    </submittedName>
</protein>
<evidence type="ECO:0000256" key="3">
    <source>
        <dbReference type="SAM" id="Phobius"/>
    </source>
</evidence>
<feature type="transmembrane region" description="Helical" evidence="3">
    <location>
        <begin position="20"/>
        <end position="42"/>
    </location>
</feature>
<gene>
    <name evidence="4" type="ORF">HNR53_002515</name>
</gene>
<dbReference type="NCBIfam" id="TIGR02532">
    <property type="entry name" value="IV_pilin_GFxxxE"/>
    <property type="match status" value="1"/>
</dbReference>
<reference evidence="4 5" key="1">
    <citation type="submission" date="2020-08" db="EMBL/GenBank/DDBJ databases">
        <title>Genomic Encyclopedia of Type Strains, Phase IV (KMG-IV): sequencing the most valuable type-strain genomes for metagenomic binning, comparative biology and taxonomic classification.</title>
        <authorList>
            <person name="Goeker M."/>
        </authorList>
    </citation>
    <scope>NUCLEOTIDE SEQUENCE [LARGE SCALE GENOMIC DNA]</scope>
    <source>
        <strain evidence="4 5">DSM 5391</strain>
    </source>
</reference>
<evidence type="ECO:0000313" key="5">
    <source>
        <dbReference type="Proteomes" id="UP000531594"/>
    </source>
</evidence>
<dbReference type="Pfam" id="PF07963">
    <property type="entry name" value="N_methyl"/>
    <property type="match status" value="1"/>
</dbReference>
<dbReference type="AlphaFoldDB" id="A0A7X0HUM6"/>
<keyword evidence="5" id="KW-1185">Reference proteome</keyword>
<keyword evidence="3" id="KW-0812">Transmembrane</keyword>
<dbReference type="EMBL" id="JACHGK010000008">
    <property type="protein sequence ID" value="MBB6445866.1"/>
    <property type="molecule type" value="Genomic_DNA"/>
</dbReference>
<comment type="caution">
    <text evidence="4">The sequence shown here is derived from an EMBL/GenBank/DDBJ whole genome shotgun (WGS) entry which is preliminary data.</text>
</comment>
<dbReference type="SUPFAM" id="SSF54523">
    <property type="entry name" value="Pili subunits"/>
    <property type="match status" value="1"/>
</dbReference>
<dbReference type="InterPro" id="IPR012902">
    <property type="entry name" value="N_methyl_site"/>
</dbReference>